<reference evidence="3 4" key="1">
    <citation type="submission" date="2007-05" db="EMBL/GenBank/DDBJ databases">
        <title>Complete sequence of chromosome of Acidiphilium cryptum JF-5.</title>
        <authorList>
            <consortium name="US DOE Joint Genome Institute"/>
            <person name="Copeland A."/>
            <person name="Lucas S."/>
            <person name="Lapidus A."/>
            <person name="Barry K."/>
            <person name="Detter J.C."/>
            <person name="Glavina del Rio T."/>
            <person name="Hammon N."/>
            <person name="Israni S."/>
            <person name="Dalin E."/>
            <person name="Tice H."/>
            <person name="Pitluck S."/>
            <person name="Sims D."/>
            <person name="Brettin T."/>
            <person name="Bruce D."/>
            <person name="Han C."/>
            <person name="Schmutz J."/>
            <person name="Larimer F."/>
            <person name="Land M."/>
            <person name="Hauser L."/>
            <person name="Kyrpides N."/>
            <person name="Kim E."/>
            <person name="Magnuson T."/>
            <person name="Richardson P."/>
        </authorList>
    </citation>
    <scope>NUCLEOTIDE SEQUENCE [LARGE SCALE GENOMIC DNA]</scope>
    <source>
        <strain evidence="3 4">JF-5</strain>
    </source>
</reference>
<dbReference type="Pfam" id="PF14559">
    <property type="entry name" value="TPR_19"/>
    <property type="match status" value="1"/>
</dbReference>
<dbReference type="Proteomes" id="UP000000245">
    <property type="component" value="Chromosome"/>
</dbReference>
<feature type="transmembrane region" description="Helical" evidence="2">
    <location>
        <begin position="62"/>
        <end position="81"/>
    </location>
</feature>
<keyword evidence="2" id="KW-0472">Membrane</keyword>
<feature type="compositionally biased region" description="Basic residues" evidence="1">
    <location>
        <begin position="1"/>
        <end position="12"/>
    </location>
</feature>
<evidence type="ECO:0000313" key="4">
    <source>
        <dbReference type="Proteomes" id="UP000000245"/>
    </source>
</evidence>
<gene>
    <name evidence="3" type="ordered locus">Acry_2770</name>
</gene>
<dbReference type="InterPro" id="IPR011990">
    <property type="entry name" value="TPR-like_helical_dom_sf"/>
</dbReference>
<feature type="transmembrane region" description="Helical" evidence="2">
    <location>
        <begin position="181"/>
        <end position="201"/>
    </location>
</feature>
<dbReference type="AlphaFoldDB" id="A5G279"/>
<keyword evidence="2" id="KW-1133">Transmembrane helix</keyword>
<keyword evidence="4" id="KW-1185">Reference proteome</keyword>
<proteinExistence type="predicted"/>
<keyword evidence="2" id="KW-0812">Transmembrane</keyword>
<evidence type="ECO:0000256" key="1">
    <source>
        <dbReference type="SAM" id="MobiDB-lite"/>
    </source>
</evidence>
<dbReference type="STRING" id="349163.Acry_2770"/>
<dbReference type="SUPFAM" id="SSF48452">
    <property type="entry name" value="TPR-like"/>
    <property type="match status" value="1"/>
</dbReference>
<name>A5G279_ACICJ</name>
<feature type="compositionally biased region" description="Basic and acidic residues" evidence="1">
    <location>
        <begin position="13"/>
        <end position="23"/>
    </location>
</feature>
<feature type="region of interest" description="Disordered" evidence="1">
    <location>
        <begin position="274"/>
        <end position="323"/>
    </location>
</feature>
<dbReference type="eggNOG" id="COG0457">
    <property type="taxonomic scope" value="Bacteria"/>
</dbReference>
<evidence type="ECO:0008006" key="5">
    <source>
        <dbReference type="Google" id="ProtNLM"/>
    </source>
</evidence>
<sequence>MRRRRKSRRAARSCRDPAGDRRGTPAHGSVICSAPCLYWRHGLALFPTTTGPRRSLMKGLKIFRTILLAAALFAGAGLSLAPARAASPTPQQIQALIAGGHPDAALADLRGALRAHPQSGVAWYLKAEAEDATGRIAAARASLARAEAYAPGLPFADPGRVAALKAHLAAAPAAPRSGVHVHPAVLVIGGLVVLFLLVRWFGHNRRAMQAPWPGAPGYGPGGMPPNGAPPYGAPGGGMGGGFGGGGLGSSLMTGLAAGAGFAAGERIIDGLAGGSHAGTPMIDPSGGDPGAPPPDRDDGLLGNPGWDSGDAGGGNDFDPDNNW</sequence>
<dbReference type="KEGG" id="acr:Acry_2770"/>
<dbReference type="Gene3D" id="1.25.40.10">
    <property type="entry name" value="Tetratricopeptide repeat domain"/>
    <property type="match status" value="1"/>
</dbReference>
<feature type="region of interest" description="Disordered" evidence="1">
    <location>
        <begin position="1"/>
        <end position="26"/>
    </location>
</feature>
<protein>
    <recommendedName>
        <fullName evidence="5">Tetratricopeptide repeat protein</fullName>
    </recommendedName>
</protein>
<dbReference type="EMBL" id="CP000697">
    <property type="protein sequence ID" value="ABQ31961.1"/>
    <property type="molecule type" value="Genomic_DNA"/>
</dbReference>
<evidence type="ECO:0000313" key="3">
    <source>
        <dbReference type="EMBL" id="ABQ31961.1"/>
    </source>
</evidence>
<evidence type="ECO:0000256" key="2">
    <source>
        <dbReference type="SAM" id="Phobius"/>
    </source>
</evidence>
<dbReference type="HOGENOM" id="CLU_1040620_0_0_5"/>
<accession>A5G279</accession>
<organism evidence="3 4">
    <name type="scientific">Acidiphilium cryptum (strain JF-5)</name>
    <dbReference type="NCBI Taxonomy" id="349163"/>
    <lineage>
        <taxon>Bacteria</taxon>
        <taxon>Pseudomonadati</taxon>
        <taxon>Pseudomonadota</taxon>
        <taxon>Alphaproteobacteria</taxon>
        <taxon>Acetobacterales</taxon>
        <taxon>Acidocellaceae</taxon>
        <taxon>Acidiphilium</taxon>
    </lineage>
</organism>